<feature type="domain" description="C2H2-type" evidence="12">
    <location>
        <begin position="314"/>
        <end position="341"/>
    </location>
</feature>
<dbReference type="InterPro" id="IPR046341">
    <property type="entry name" value="SET_dom_sf"/>
</dbReference>
<dbReference type="OrthoDB" id="3437960at2759"/>
<evidence type="ECO:0000313" key="13">
    <source>
        <dbReference type="EMBL" id="CAD5111614.1"/>
    </source>
</evidence>
<evidence type="ECO:0000256" key="1">
    <source>
        <dbReference type="ARBA" id="ARBA00004123"/>
    </source>
</evidence>
<evidence type="ECO:0000256" key="6">
    <source>
        <dbReference type="ARBA" id="ARBA00022833"/>
    </source>
</evidence>
<dbReference type="SMART" id="SM00355">
    <property type="entry name" value="ZnF_C2H2"/>
    <property type="match status" value="6"/>
</dbReference>
<dbReference type="Pfam" id="PF13912">
    <property type="entry name" value="zf-C2H2_6"/>
    <property type="match status" value="1"/>
</dbReference>
<dbReference type="Proteomes" id="UP000549394">
    <property type="component" value="Unassembled WGS sequence"/>
</dbReference>
<dbReference type="PROSITE" id="PS50157">
    <property type="entry name" value="ZINC_FINGER_C2H2_2"/>
    <property type="match status" value="6"/>
</dbReference>
<dbReference type="FunFam" id="3.30.160.60:FF:000557">
    <property type="entry name" value="zinc finger and SCAN domain-containing protein 29"/>
    <property type="match status" value="1"/>
</dbReference>
<protein>
    <submittedName>
        <fullName evidence="13">DgyrCDS909</fullName>
    </submittedName>
</protein>
<feature type="domain" description="C2H2-type" evidence="12">
    <location>
        <begin position="286"/>
        <end position="313"/>
    </location>
</feature>
<comment type="similarity">
    <text evidence="2">Belongs to the krueppel C2H2-type zinc-finger protein family.</text>
</comment>
<keyword evidence="3" id="KW-0479">Metal-binding</keyword>
<evidence type="ECO:0000256" key="11">
    <source>
        <dbReference type="PROSITE-ProRule" id="PRU00042"/>
    </source>
</evidence>
<dbReference type="PANTHER" id="PTHR14196">
    <property type="entry name" value="ODD-SKIPPED - RELATED"/>
    <property type="match status" value="1"/>
</dbReference>
<feature type="domain" description="C2H2-type" evidence="12">
    <location>
        <begin position="342"/>
        <end position="369"/>
    </location>
</feature>
<dbReference type="GO" id="GO:0000977">
    <property type="term" value="F:RNA polymerase II transcription regulatory region sequence-specific DNA binding"/>
    <property type="evidence" value="ECO:0007669"/>
    <property type="project" value="TreeGrafter"/>
</dbReference>
<keyword evidence="5 11" id="KW-0863">Zinc-finger</keyword>
<dbReference type="GO" id="GO:0000981">
    <property type="term" value="F:DNA-binding transcription factor activity, RNA polymerase II-specific"/>
    <property type="evidence" value="ECO:0007669"/>
    <property type="project" value="TreeGrafter"/>
</dbReference>
<evidence type="ECO:0000256" key="7">
    <source>
        <dbReference type="ARBA" id="ARBA00023015"/>
    </source>
</evidence>
<dbReference type="PROSITE" id="PS00028">
    <property type="entry name" value="ZINC_FINGER_C2H2_1"/>
    <property type="match status" value="6"/>
</dbReference>
<dbReference type="GO" id="GO:0005634">
    <property type="term" value="C:nucleus"/>
    <property type="evidence" value="ECO:0007669"/>
    <property type="project" value="UniProtKB-SubCell"/>
</dbReference>
<keyword evidence="4" id="KW-0677">Repeat</keyword>
<dbReference type="FunFam" id="3.30.160.60:FF:000450">
    <property type="entry name" value="PR domain zinc finger protein 14"/>
    <property type="match status" value="1"/>
</dbReference>
<dbReference type="FunFam" id="3.30.160.60:FF:000193">
    <property type="entry name" value="Zinc finger protein 300"/>
    <property type="match status" value="1"/>
</dbReference>
<dbReference type="FunFam" id="3.30.160.60:FF:000065">
    <property type="entry name" value="B-cell CLL/lymphoma 6, member B"/>
    <property type="match status" value="1"/>
</dbReference>
<keyword evidence="14" id="KW-1185">Reference proteome</keyword>
<dbReference type="Gene3D" id="3.30.160.60">
    <property type="entry name" value="Classic Zinc Finger"/>
    <property type="match status" value="6"/>
</dbReference>
<feature type="domain" description="C2H2-type" evidence="12">
    <location>
        <begin position="230"/>
        <end position="257"/>
    </location>
</feature>
<dbReference type="GO" id="GO:0008270">
    <property type="term" value="F:zinc ion binding"/>
    <property type="evidence" value="ECO:0007669"/>
    <property type="project" value="UniProtKB-KW"/>
</dbReference>
<dbReference type="InterPro" id="IPR036236">
    <property type="entry name" value="Znf_C2H2_sf"/>
</dbReference>
<evidence type="ECO:0000256" key="8">
    <source>
        <dbReference type="ARBA" id="ARBA00023125"/>
    </source>
</evidence>
<dbReference type="InterPro" id="IPR013087">
    <property type="entry name" value="Znf_C2H2_type"/>
</dbReference>
<reference evidence="13 14" key="1">
    <citation type="submission" date="2020-08" db="EMBL/GenBank/DDBJ databases">
        <authorList>
            <person name="Hejnol A."/>
        </authorList>
    </citation>
    <scope>NUCLEOTIDE SEQUENCE [LARGE SCALE GENOMIC DNA]</scope>
</reference>
<keyword evidence="9" id="KW-0804">Transcription</keyword>
<keyword evidence="10" id="KW-0539">Nucleus</keyword>
<evidence type="ECO:0000256" key="4">
    <source>
        <dbReference type="ARBA" id="ARBA00022737"/>
    </source>
</evidence>
<dbReference type="Pfam" id="PF00096">
    <property type="entry name" value="zf-C2H2"/>
    <property type="match status" value="5"/>
</dbReference>
<evidence type="ECO:0000256" key="3">
    <source>
        <dbReference type="ARBA" id="ARBA00022723"/>
    </source>
</evidence>
<keyword evidence="8" id="KW-0238">DNA-binding</keyword>
<comment type="caution">
    <text evidence="13">The sequence shown here is derived from an EMBL/GenBank/DDBJ whole genome shotgun (WGS) entry which is preliminary data.</text>
</comment>
<accession>A0A7I8V5N6</accession>
<keyword evidence="6" id="KW-0862">Zinc</keyword>
<dbReference type="FunFam" id="3.30.160.60:FF:000446">
    <property type="entry name" value="Zinc finger protein"/>
    <property type="match status" value="1"/>
</dbReference>
<dbReference type="EMBL" id="CAJFCJ010000002">
    <property type="protein sequence ID" value="CAD5111614.1"/>
    <property type="molecule type" value="Genomic_DNA"/>
</dbReference>
<dbReference type="Gene3D" id="2.170.270.10">
    <property type="entry name" value="SET domain"/>
    <property type="match status" value="1"/>
</dbReference>
<evidence type="ECO:0000256" key="9">
    <source>
        <dbReference type="ARBA" id="ARBA00023163"/>
    </source>
</evidence>
<feature type="domain" description="C2H2-type" evidence="12">
    <location>
        <begin position="258"/>
        <end position="285"/>
    </location>
</feature>
<keyword evidence="7" id="KW-0805">Transcription regulation</keyword>
<sequence>MESCVLIPDCLSLVLEPFKQHEDNNHPGTFNKFDVGVSVRARKKLKKGCILSPNQGRIELFQYQISEILEKDDIRFDRGCIENIMSVEKHLVRHCNWVRFVRNSKRENLEDIRDIDGSIVGFKVLCDIDAGQELLFQMEAKRELSDSGIASTSTLSEKFQSPYDTRFFSHLLTPTSDIFSPPKHLFSSMNPPLPPPPPPLPPPPHPTTSLFYNNSLPGNPIRNKKEKTWLPCTVCGKKFDRPSLLRRHTRTHTGEKPHSCDVCGKSFSTSSSLNTHRRIHSGEKPHECQICGKRFTASSNLYYHRMTHDKEKPHKCKLCSKSFPTPGDLRSHTYVHNGSWPFRCQVCQRGFSKATNLKNHLLLHSGDKPHQCNVCGKRFALQCNLKTHLKTHEMSKNNTFDLNNLTIPKTTWTKY</sequence>
<dbReference type="InterPro" id="IPR050717">
    <property type="entry name" value="C2H2-ZF_Transcription_Reg"/>
</dbReference>
<comment type="subcellular location">
    <subcellularLocation>
        <location evidence="1">Nucleus</location>
    </subcellularLocation>
</comment>
<evidence type="ECO:0000313" key="14">
    <source>
        <dbReference type="Proteomes" id="UP000549394"/>
    </source>
</evidence>
<evidence type="ECO:0000256" key="2">
    <source>
        <dbReference type="ARBA" id="ARBA00006991"/>
    </source>
</evidence>
<feature type="domain" description="C2H2-type" evidence="12">
    <location>
        <begin position="370"/>
        <end position="397"/>
    </location>
</feature>
<evidence type="ECO:0000256" key="10">
    <source>
        <dbReference type="ARBA" id="ARBA00023242"/>
    </source>
</evidence>
<dbReference type="AlphaFoldDB" id="A0A7I8V5N6"/>
<name>A0A7I8V5N6_9ANNE</name>
<proteinExistence type="inferred from homology"/>
<gene>
    <name evidence="13" type="ORF">DGYR_LOCUS880</name>
</gene>
<dbReference type="PANTHER" id="PTHR14196:SF12">
    <property type="entry name" value="ZINC FINGER PROTEIN 208-LIKE"/>
    <property type="match status" value="1"/>
</dbReference>
<organism evidence="13 14">
    <name type="scientific">Dimorphilus gyrociliatus</name>
    <dbReference type="NCBI Taxonomy" id="2664684"/>
    <lineage>
        <taxon>Eukaryota</taxon>
        <taxon>Metazoa</taxon>
        <taxon>Spiralia</taxon>
        <taxon>Lophotrochozoa</taxon>
        <taxon>Annelida</taxon>
        <taxon>Polychaeta</taxon>
        <taxon>Polychaeta incertae sedis</taxon>
        <taxon>Dinophilidae</taxon>
        <taxon>Dimorphilus</taxon>
    </lineage>
</organism>
<evidence type="ECO:0000259" key="12">
    <source>
        <dbReference type="PROSITE" id="PS50157"/>
    </source>
</evidence>
<dbReference type="SUPFAM" id="SSF57667">
    <property type="entry name" value="beta-beta-alpha zinc fingers"/>
    <property type="match status" value="3"/>
</dbReference>
<evidence type="ECO:0000256" key="5">
    <source>
        <dbReference type="ARBA" id="ARBA00022771"/>
    </source>
</evidence>
<dbReference type="SUPFAM" id="SSF82199">
    <property type="entry name" value="SET domain"/>
    <property type="match status" value="1"/>
</dbReference>